<organism evidence="3 4">
    <name type="scientific">Larsenimonas suaedae</name>
    <dbReference type="NCBI Taxonomy" id="1851019"/>
    <lineage>
        <taxon>Bacteria</taxon>
        <taxon>Pseudomonadati</taxon>
        <taxon>Pseudomonadota</taxon>
        <taxon>Gammaproteobacteria</taxon>
        <taxon>Oceanospirillales</taxon>
        <taxon>Halomonadaceae</taxon>
        <taxon>Larsenimonas</taxon>
    </lineage>
</organism>
<keyword evidence="4" id="KW-1185">Reference proteome</keyword>
<name>A0ABU1GSK7_9GAMM</name>
<keyword evidence="1" id="KW-0472">Membrane</keyword>
<feature type="transmembrane region" description="Helical" evidence="1">
    <location>
        <begin position="94"/>
        <end position="116"/>
    </location>
</feature>
<keyword evidence="1" id="KW-1133">Transmembrane helix</keyword>
<dbReference type="Proteomes" id="UP001269375">
    <property type="component" value="Unassembled WGS sequence"/>
</dbReference>
<dbReference type="Pfam" id="PF08378">
    <property type="entry name" value="NERD"/>
    <property type="match status" value="1"/>
</dbReference>
<feature type="transmembrane region" description="Helical" evidence="1">
    <location>
        <begin position="6"/>
        <end position="26"/>
    </location>
</feature>
<dbReference type="EMBL" id="JARWAO010000001">
    <property type="protein sequence ID" value="MDR5894561.1"/>
    <property type="molecule type" value="Genomic_DNA"/>
</dbReference>
<accession>A0ABU1GSK7</accession>
<evidence type="ECO:0000259" key="2">
    <source>
        <dbReference type="Pfam" id="PF08378"/>
    </source>
</evidence>
<evidence type="ECO:0000256" key="1">
    <source>
        <dbReference type="SAM" id="Phobius"/>
    </source>
</evidence>
<gene>
    <name evidence="3" type="ORF">QC825_00575</name>
</gene>
<feature type="domain" description="NERD" evidence="2">
    <location>
        <begin position="125"/>
        <end position="239"/>
    </location>
</feature>
<comment type="caution">
    <text evidence="3">The sequence shown here is derived from an EMBL/GenBank/DDBJ whole genome shotgun (WGS) entry which is preliminary data.</text>
</comment>
<keyword evidence="1" id="KW-0812">Transmembrane</keyword>
<reference evidence="3 4" key="1">
    <citation type="submission" date="2023-04" db="EMBL/GenBank/DDBJ databases">
        <title>A long-awaited taxogenomic arrangement of the family Halomonadaceae.</title>
        <authorList>
            <person name="De La Haba R."/>
            <person name="Chuvochina M."/>
            <person name="Wittouck S."/>
            <person name="Arahal D.R."/>
            <person name="Sanchez-Porro C."/>
            <person name="Hugenholtz P."/>
            <person name="Ventosa A."/>
        </authorList>
    </citation>
    <scope>NUCLEOTIDE SEQUENCE [LARGE SCALE GENOMIC DNA]</scope>
    <source>
        <strain evidence="3 4">DSM 22428</strain>
    </source>
</reference>
<dbReference type="InterPro" id="IPR011528">
    <property type="entry name" value="NERD"/>
</dbReference>
<dbReference type="RefSeq" id="WP_251593357.1">
    <property type="nucleotide sequence ID" value="NZ_JAMLJI010000002.1"/>
</dbReference>
<feature type="transmembrane region" description="Helical" evidence="1">
    <location>
        <begin position="61"/>
        <end position="82"/>
    </location>
</feature>
<evidence type="ECO:0000313" key="3">
    <source>
        <dbReference type="EMBL" id="MDR5894561.1"/>
    </source>
</evidence>
<proteinExistence type="predicted"/>
<sequence>MYGLDFLLPLMFIAPMLATIVVVFSLRHLFYHRFFSPINGRALNEPGQSLRKRLDDALIRLYLEASLGPLVALTPIVFGMGRMVITDRQNWLEWAIYGFVSTLIVFVLGGMILATYQRIHRLKLGLACELSVADILRPLDGKGDGGFAVFNNLPTPQGSISAVVLTPAGVYSVVTKARTRPPHIDLGQPVVVEKEQLHFPHMREHQPIREARSMCRWLSQQLEVSLGEPIGVTGVVALPAWHVQGGQAGPDVRVLGGHQLLDVLGDLDATNHRLSETQHKALHTLLTRWTAGNVHFPSK</sequence>
<evidence type="ECO:0000313" key="4">
    <source>
        <dbReference type="Proteomes" id="UP001269375"/>
    </source>
</evidence>
<protein>
    <submittedName>
        <fullName evidence="3">Nuclease-related domain-containing protein</fullName>
    </submittedName>
</protein>